<evidence type="ECO:0000256" key="6">
    <source>
        <dbReference type="ARBA" id="ARBA00023136"/>
    </source>
</evidence>
<protein>
    <submittedName>
        <fullName evidence="9">ABC transporter permease</fullName>
    </submittedName>
</protein>
<evidence type="ECO:0000313" key="9">
    <source>
        <dbReference type="EMBL" id="NBI05473.1"/>
    </source>
</evidence>
<dbReference type="AlphaFoldDB" id="A0A845QYK7"/>
<dbReference type="PROSITE" id="PS50928">
    <property type="entry name" value="ABC_TM1"/>
    <property type="match status" value="1"/>
</dbReference>
<evidence type="ECO:0000256" key="2">
    <source>
        <dbReference type="ARBA" id="ARBA00022448"/>
    </source>
</evidence>
<feature type="transmembrane region" description="Helical" evidence="7">
    <location>
        <begin position="14"/>
        <end position="36"/>
    </location>
</feature>
<gene>
    <name evidence="9" type="ORF">D3Z33_01240</name>
</gene>
<comment type="caution">
    <text evidence="9">The sequence shown here is derived from an EMBL/GenBank/DDBJ whole genome shotgun (WGS) entry which is preliminary data.</text>
</comment>
<dbReference type="Proteomes" id="UP000467132">
    <property type="component" value="Unassembled WGS sequence"/>
</dbReference>
<feature type="transmembrane region" description="Helical" evidence="7">
    <location>
        <begin position="139"/>
        <end position="159"/>
    </location>
</feature>
<dbReference type="Gene3D" id="1.10.3720.10">
    <property type="entry name" value="MetI-like"/>
    <property type="match status" value="1"/>
</dbReference>
<feature type="domain" description="ABC transmembrane type-1" evidence="8">
    <location>
        <begin position="95"/>
        <end position="296"/>
    </location>
</feature>
<evidence type="ECO:0000256" key="3">
    <source>
        <dbReference type="ARBA" id="ARBA00022475"/>
    </source>
</evidence>
<keyword evidence="10" id="KW-1185">Reference proteome</keyword>
<keyword evidence="3" id="KW-1003">Cell membrane</keyword>
<dbReference type="PANTHER" id="PTHR43163:SF6">
    <property type="entry name" value="DIPEPTIDE TRANSPORT SYSTEM PERMEASE PROTEIN DPPB-RELATED"/>
    <property type="match status" value="1"/>
</dbReference>
<comment type="subcellular location">
    <subcellularLocation>
        <location evidence="1 7">Cell membrane</location>
        <topology evidence="1 7">Multi-pass membrane protein</topology>
    </subcellularLocation>
</comment>
<feature type="transmembrane region" description="Helical" evidence="7">
    <location>
        <begin position="99"/>
        <end position="119"/>
    </location>
</feature>
<dbReference type="GO" id="GO:0055085">
    <property type="term" value="P:transmembrane transport"/>
    <property type="evidence" value="ECO:0007669"/>
    <property type="project" value="InterPro"/>
</dbReference>
<dbReference type="SUPFAM" id="SSF161098">
    <property type="entry name" value="MetI-like"/>
    <property type="match status" value="1"/>
</dbReference>
<accession>A0A845QYK7</accession>
<keyword evidence="5 7" id="KW-1133">Transmembrane helix</keyword>
<keyword evidence="4 7" id="KW-0812">Transmembrane</keyword>
<dbReference type="GO" id="GO:0005886">
    <property type="term" value="C:plasma membrane"/>
    <property type="evidence" value="ECO:0007669"/>
    <property type="project" value="UniProtKB-SubCell"/>
</dbReference>
<evidence type="ECO:0000256" key="7">
    <source>
        <dbReference type="RuleBase" id="RU363032"/>
    </source>
</evidence>
<evidence type="ECO:0000259" key="8">
    <source>
        <dbReference type="PROSITE" id="PS50928"/>
    </source>
</evidence>
<reference evidence="9 10" key="1">
    <citation type="submission" date="2018-08" db="EMBL/GenBank/DDBJ databases">
        <title>Murine metabolic-syndrome-specific gut microbial biobank.</title>
        <authorList>
            <person name="Liu C."/>
        </authorList>
    </citation>
    <scope>NUCLEOTIDE SEQUENCE [LARGE SCALE GENOMIC DNA]</scope>
    <source>
        <strain evidence="9 10">583</strain>
    </source>
</reference>
<evidence type="ECO:0000256" key="5">
    <source>
        <dbReference type="ARBA" id="ARBA00022989"/>
    </source>
</evidence>
<dbReference type="CDD" id="cd06261">
    <property type="entry name" value="TM_PBP2"/>
    <property type="match status" value="1"/>
</dbReference>
<feature type="transmembrane region" description="Helical" evidence="7">
    <location>
        <begin position="174"/>
        <end position="193"/>
    </location>
</feature>
<evidence type="ECO:0000313" key="10">
    <source>
        <dbReference type="Proteomes" id="UP000467132"/>
    </source>
</evidence>
<feature type="transmembrane region" description="Helical" evidence="7">
    <location>
        <begin position="277"/>
        <end position="299"/>
    </location>
</feature>
<sequence length="312" mass="35202">MQKGERKLNINKKLILNILLNLIIGFVTLTLILALLNLTPNNFIVLPLGEKSFETNIEFKAIIKNVFDYYETLLSGTFGTSNTNKSIFNFVESSFKNSVILLSFSLFFAIVFGILKGIFDSKREKRYSSNLKTLSTLTVLAMPDVFLILVLQFLAVILYRNGIELVPAAGHGEIRHMILPILALTLIPMSYIARITSLSIDQNFEKNYVKTALGKGASNRRIIYIHVLRNAIMDLLDSFSAIATIIISTLVLVEYMFAYPGLAYVMFKNYELGEIKVVMAMGIMIALLYFLITAIFKILKYVLNPKLRGELN</sequence>
<dbReference type="InterPro" id="IPR035906">
    <property type="entry name" value="MetI-like_sf"/>
</dbReference>
<comment type="similarity">
    <text evidence="7">Belongs to the binding-protein-dependent transport system permease family.</text>
</comment>
<dbReference type="InterPro" id="IPR000515">
    <property type="entry name" value="MetI-like"/>
</dbReference>
<name>A0A845QYK7_9CLOT</name>
<proteinExistence type="inferred from homology"/>
<keyword evidence="6 7" id="KW-0472">Membrane</keyword>
<feature type="transmembrane region" description="Helical" evidence="7">
    <location>
        <begin position="235"/>
        <end position="257"/>
    </location>
</feature>
<dbReference type="EMBL" id="QXXA01000003">
    <property type="protein sequence ID" value="NBI05473.1"/>
    <property type="molecule type" value="Genomic_DNA"/>
</dbReference>
<keyword evidence="2 7" id="KW-0813">Transport</keyword>
<evidence type="ECO:0000256" key="4">
    <source>
        <dbReference type="ARBA" id="ARBA00022692"/>
    </source>
</evidence>
<evidence type="ECO:0000256" key="1">
    <source>
        <dbReference type="ARBA" id="ARBA00004651"/>
    </source>
</evidence>
<organism evidence="9 10">
    <name type="scientific">Senegalia massiliensis</name>
    <dbReference type="NCBI Taxonomy" id="1720316"/>
    <lineage>
        <taxon>Bacteria</taxon>
        <taxon>Bacillati</taxon>
        <taxon>Bacillota</taxon>
        <taxon>Clostridia</taxon>
        <taxon>Eubacteriales</taxon>
        <taxon>Clostridiaceae</taxon>
        <taxon>Senegalia</taxon>
    </lineage>
</organism>
<dbReference type="Pfam" id="PF00528">
    <property type="entry name" value="BPD_transp_1"/>
    <property type="match status" value="1"/>
</dbReference>
<dbReference type="PANTHER" id="PTHR43163">
    <property type="entry name" value="DIPEPTIDE TRANSPORT SYSTEM PERMEASE PROTEIN DPPB-RELATED"/>
    <property type="match status" value="1"/>
</dbReference>